<protein>
    <submittedName>
        <fullName evidence="1">Amino acid/polyamine transporter I</fullName>
    </submittedName>
</protein>
<accession>A0ACB5SIX6</accession>
<proteinExistence type="predicted"/>
<sequence>MPTADYDGGDGEKKHVYDEEHGSGSHHRSDDAQEHGPAAAVAIVESAPLVRALQGRHMQMIAIGGSIGAGLFVGSGSALSTGGPGSLTLGFIIVGFMMLATMQALGELAVLYPVNGAYYVYMARFLDPAWGFAIGWDYALGWLLILPFEITAAGITIQFWESARDINIGVWIAVFMVALIVVQFFGVRGYGEVEFVLGAVKIAACLGFIILGVVIDCGGVPTDDRGYIGARYWHDPGAFRNGFHGFCTVFVTAAFAFGGTELACLAAAEAKDPRRSLPTATKQVFWRVFFFYVVNTFVLGLVVPSDNPNLLHASGANTAYSPFVVAIRLAGIRALPSVMNAVICVAVLSVANSATFGSTRTLQALAANGMAPRVLAHVDRAGRPLAAVVLQVAAGFLAFVNEAGSGADVFDWLLALSGLSNFFVWGSVCLAHLRFRRAWKVQGRRVEDLPFTALMGVWGSWVGLALNVLCLVAQFYVALYPVGASSPDPEKFFKAYLAAPLIIGLYAFWKVYSATSSDPRINHRGWRLWMRAHEMDLTSGMREGVLETSDADEGAARRGSSFGERLAAAPRAVVRAFI</sequence>
<comment type="caution">
    <text evidence="1">The sequence shown here is derived from an EMBL/GenBank/DDBJ whole genome shotgun (WGS) entry which is preliminary data.</text>
</comment>
<dbReference type="EMBL" id="BSXG01000109">
    <property type="protein sequence ID" value="GME43462.1"/>
    <property type="molecule type" value="Genomic_DNA"/>
</dbReference>
<dbReference type="Proteomes" id="UP001165186">
    <property type="component" value="Unassembled WGS sequence"/>
</dbReference>
<keyword evidence="2" id="KW-1185">Reference proteome</keyword>
<gene>
    <name evidence="1" type="primary">g1099</name>
    <name evidence="1" type="ORF">NpPPO83_00001099</name>
</gene>
<name>A0ACB5SIX6_9PEZI</name>
<reference evidence="1" key="1">
    <citation type="submission" date="2024-09" db="EMBL/GenBank/DDBJ databases">
        <title>Draft Genome Sequences of Neofusicoccum parvum.</title>
        <authorList>
            <person name="Ashida A."/>
            <person name="Camagna M."/>
            <person name="Tanaka A."/>
            <person name="Takemoto D."/>
        </authorList>
    </citation>
    <scope>NUCLEOTIDE SEQUENCE</scope>
    <source>
        <strain evidence="1">PPO83</strain>
    </source>
</reference>
<organism evidence="1 2">
    <name type="scientific">Neofusicoccum parvum</name>
    <dbReference type="NCBI Taxonomy" id="310453"/>
    <lineage>
        <taxon>Eukaryota</taxon>
        <taxon>Fungi</taxon>
        <taxon>Dikarya</taxon>
        <taxon>Ascomycota</taxon>
        <taxon>Pezizomycotina</taxon>
        <taxon>Dothideomycetes</taxon>
        <taxon>Dothideomycetes incertae sedis</taxon>
        <taxon>Botryosphaeriales</taxon>
        <taxon>Botryosphaeriaceae</taxon>
        <taxon>Neofusicoccum</taxon>
    </lineage>
</organism>
<evidence type="ECO:0000313" key="2">
    <source>
        <dbReference type="Proteomes" id="UP001165186"/>
    </source>
</evidence>
<evidence type="ECO:0000313" key="1">
    <source>
        <dbReference type="EMBL" id="GME43462.1"/>
    </source>
</evidence>